<gene>
    <name evidence="2" type="ORF">E5Q11_02330</name>
</gene>
<protein>
    <recommendedName>
        <fullName evidence="4">DUF4124 domain-containing protein</fullName>
    </recommendedName>
</protein>
<dbReference type="OrthoDB" id="9813383at2"/>
<dbReference type="Pfam" id="PF07148">
    <property type="entry name" value="MalM"/>
    <property type="match status" value="1"/>
</dbReference>
<feature type="region of interest" description="Disordered" evidence="1">
    <location>
        <begin position="37"/>
        <end position="115"/>
    </location>
</feature>
<reference evidence="2 3" key="1">
    <citation type="submission" date="2019-04" db="EMBL/GenBank/DDBJ databases">
        <authorList>
            <person name="Park S."/>
            <person name="Yoon J.-H."/>
        </authorList>
    </citation>
    <scope>NUCLEOTIDE SEQUENCE [LARGE SCALE GENOMIC DNA]</scope>
    <source>
        <strain evidence="2 3">HJM-18</strain>
    </source>
</reference>
<keyword evidence="3" id="KW-1185">Reference proteome</keyword>
<evidence type="ECO:0000256" key="1">
    <source>
        <dbReference type="SAM" id="MobiDB-lite"/>
    </source>
</evidence>
<organism evidence="2 3">
    <name type="scientific">Marinobacter confluentis</name>
    <dbReference type="NCBI Taxonomy" id="1697557"/>
    <lineage>
        <taxon>Bacteria</taxon>
        <taxon>Pseudomonadati</taxon>
        <taxon>Pseudomonadota</taxon>
        <taxon>Gammaproteobacteria</taxon>
        <taxon>Pseudomonadales</taxon>
        <taxon>Marinobacteraceae</taxon>
        <taxon>Marinobacter</taxon>
    </lineage>
</organism>
<name>A0A4Z1BN38_9GAMM</name>
<dbReference type="GO" id="GO:0042597">
    <property type="term" value="C:periplasmic space"/>
    <property type="evidence" value="ECO:0007669"/>
    <property type="project" value="InterPro"/>
</dbReference>
<dbReference type="AlphaFoldDB" id="A0A4Z1BN38"/>
<evidence type="ECO:0008006" key="4">
    <source>
        <dbReference type="Google" id="ProtNLM"/>
    </source>
</evidence>
<comment type="caution">
    <text evidence="2">The sequence shown here is derived from an EMBL/GenBank/DDBJ whole genome shotgun (WGS) entry which is preliminary data.</text>
</comment>
<evidence type="ECO:0000313" key="3">
    <source>
        <dbReference type="Proteomes" id="UP000298325"/>
    </source>
</evidence>
<evidence type="ECO:0000313" key="2">
    <source>
        <dbReference type="EMBL" id="TGN41397.1"/>
    </source>
</evidence>
<feature type="compositionally biased region" description="Low complexity" evidence="1">
    <location>
        <begin position="62"/>
        <end position="75"/>
    </location>
</feature>
<dbReference type="RefSeq" id="WP_135801782.1">
    <property type="nucleotide sequence ID" value="NZ_SRPF01000001.1"/>
</dbReference>
<proteinExistence type="predicted"/>
<sequence>MNRGFLIVSLLAAMLSGCQMPGGEPSGARDGYFTWVDEQGQVRQTPIPGSKSPDQDDRAEQSSGSWSRASSGNPSDASEESSGSGTHPEFNLENFPDGNALEERGYVRPGDPEPYFTWRDAQGNVRVSYYQPDTRTAVEKGEIEPPLELTGASIYQSVREGKMGGAARDPENARLPEGADPLAAAVLGLEESEAPFFERWSEACCETLDRSDYLEWEPGREFGINLRQTSASHPFITGESHYRLVELPQGAGVEDFILRLRSFDQKGLFVPSVAFLNGEFEPLRLITNLAAEFVPESWSQHGFLRAYIPVFPSRGERWLLVYTTADDIEGQTVIDTRYGPRAIKHQPTGELGLMKVEQ</sequence>
<dbReference type="InterPro" id="IPR010794">
    <property type="entry name" value="MalM"/>
</dbReference>
<dbReference type="GO" id="GO:0008643">
    <property type="term" value="P:carbohydrate transport"/>
    <property type="evidence" value="ECO:0007669"/>
    <property type="project" value="InterPro"/>
</dbReference>
<accession>A0A4Z1BN38</accession>
<dbReference type="Proteomes" id="UP000298325">
    <property type="component" value="Unassembled WGS sequence"/>
</dbReference>
<dbReference type="EMBL" id="SRPF01000001">
    <property type="protein sequence ID" value="TGN41397.1"/>
    <property type="molecule type" value="Genomic_DNA"/>
</dbReference>
<dbReference type="PROSITE" id="PS51257">
    <property type="entry name" value="PROKAR_LIPOPROTEIN"/>
    <property type="match status" value="1"/>
</dbReference>